<dbReference type="InterPro" id="IPR013094">
    <property type="entry name" value="AB_hydrolase_3"/>
</dbReference>
<gene>
    <name evidence="4" type="ORF">PgNI_10817</name>
</gene>
<name>A0A6P8AYQ0_PYRGI</name>
<feature type="domain" description="Alpha/beta hydrolase fold-3" evidence="2">
    <location>
        <begin position="100"/>
        <end position="320"/>
    </location>
</feature>
<reference evidence="4" key="2">
    <citation type="submission" date="2019-10" db="EMBL/GenBank/DDBJ databases">
        <authorList>
            <consortium name="NCBI Genome Project"/>
        </authorList>
    </citation>
    <scope>NUCLEOTIDE SEQUENCE</scope>
    <source>
        <strain evidence="4">NI907</strain>
    </source>
</reference>
<evidence type="ECO:0000259" key="2">
    <source>
        <dbReference type="Pfam" id="PF07859"/>
    </source>
</evidence>
<evidence type="ECO:0000313" key="4">
    <source>
        <dbReference type="RefSeq" id="XP_030979974.1"/>
    </source>
</evidence>
<dbReference type="PANTHER" id="PTHR48081:SF8">
    <property type="entry name" value="ALPHA_BETA HYDROLASE FOLD-3 DOMAIN-CONTAINING PROTEIN-RELATED"/>
    <property type="match status" value="1"/>
</dbReference>
<evidence type="ECO:0000313" key="3">
    <source>
        <dbReference type="Proteomes" id="UP000515153"/>
    </source>
</evidence>
<dbReference type="Proteomes" id="UP000515153">
    <property type="component" value="Chromosome VII"/>
</dbReference>
<keyword evidence="1" id="KW-0378">Hydrolase</keyword>
<dbReference type="InterPro" id="IPR050300">
    <property type="entry name" value="GDXG_lipolytic_enzyme"/>
</dbReference>
<dbReference type="GO" id="GO:0016787">
    <property type="term" value="F:hydrolase activity"/>
    <property type="evidence" value="ECO:0007669"/>
    <property type="project" value="UniProtKB-KW"/>
</dbReference>
<proteinExistence type="predicted"/>
<sequence length="387" mass="42410">MSSTTEERQVWQPLHPQVRPRLDPQYVEVHDKLLQYAPPTHTRPWNASMRQPSQASVKTGLDVVPVLTEEVQLDRFTILVLTPVTNPDDEPRPESGWPVFVWFHGGGFVLGDHSSELDLLTRICATARCVVCSVGYRLAPEHPYPAAIEDGTAGVRWILSDAQDGGATRFSIDRTRWAIGGVSAGALLSTVTLISLGEAGDFDSGEMARPLRQVLVVPVVDNTAMPGSGFWAIKPHAISPSAERMLWYRRLWLGDADPHVWSASVNYASDKQLAYMPPTFAAIGGEDLLAPEGLAFVEQLRGAGVDVDTMVLPGCPHAILAFAGEFSVVPRLPSGYDLSTDHEKGPYVLTCRFRVCLSFDLPRATCVDKAKDLFNMCVDRISKSFGN</sequence>
<reference evidence="4" key="3">
    <citation type="submission" date="2025-08" db="UniProtKB">
        <authorList>
            <consortium name="RefSeq"/>
        </authorList>
    </citation>
    <scope>IDENTIFICATION</scope>
    <source>
        <strain evidence="4">NI907</strain>
    </source>
</reference>
<dbReference type="KEGG" id="pgri:PgNI_10817"/>
<keyword evidence="3" id="KW-1185">Reference proteome</keyword>
<accession>A0A6P8AYQ0</accession>
<dbReference type="RefSeq" id="XP_030979974.1">
    <property type="nucleotide sequence ID" value="XM_031130791.1"/>
</dbReference>
<dbReference type="AlphaFoldDB" id="A0A6P8AYQ0"/>
<dbReference type="InterPro" id="IPR029058">
    <property type="entry name" value="AB_hydrolase_fold"/>
</dbReference>
<reference evidence="3 4" key="1">
    <citation type="journal article" date="2019" name="Mol. Biol. Evol.">
        <title>Blast fungal genomes show frequent chromosomal changes, gene gains and losses, and effector gene turnover.</title>
        <authorList>
            <person name="Gomez Luciano L.B."/>
            <person name="Jason Tsai I."/>
            <person name="Chuma I."/>
            <person name="Tosa Y."/>
            <person name="Chen Y.H."/>
            <person name="Li J.Y."/>
            <person name="Li M.Y."/>
            <person name="Jade Lu M.Y."/>
            <person name="Nakayashiki H."/>
            <person name="Li W.H."/>
        </authorList>
    </citation>
    <scope>NUCLEOTIDE SEQUENCE [LARGE SCALE GENOMIC DNA]</scope>
    <source>
        <strain evidence="3 4">NI907</strain>
    </source>
</reference>
<organism evidence="3 4">
    <name type="scientific">Pyricularia grisea</name>
    <name type="common">Crabgrass-specific blast fungus</name>
    <name type="synonym">Magnaporthe grisea</name>
    <dbReference type="NCBI Taxonomy" id="148305"/>
    <lineage>
        <taxon>Eukaryota</taxon>
        <taxon>Fungi</taxon>
        <taxon>Dikarya</taxon>
        <taxon>Ascomycota</taxon>
        <taxon>Pezizomycotina</taxon>
        <taxon>Sordariomycetes</taxon>
        <taxon>Sordariomycetidae</taxon>
        <taxon>Magnaporthales</taxon>
        <taxon>Pyriculariaceae</taxon>
        <taxon>Pyricularia</taxon>
    </lineage>
</organism>
<protein>
    <recommendedName>
        <fullName evidence="2">Alpha/beta hydrolase fold-3 domain-containing protein</fullName>
    </recommendedName>
</protein>
<dbReference type="SUPFAM" id="SSF53474">
    <property type="entry name" value="alpha/beta-Hydrolases"/>
    <property type="match status" value="1"/>
</dbReference>
<dbReference type="Gene3D" id="3.40.50.1820">
    <property type="entry name" value="alpha/beta hydrolase"/>
    <property type="match status" value="1"/>
</dbReference>
<dbReference type="Pfam" id="PF07859">
    <property type="entry name" value="Abhydrolase_3"/>
    <property type="match status" value="1"/>
</dbReference>
<dbReference type="GeneID" id="41965696"/>
<evidence type="ECO:0000256" key="1">
    <source>
        <dbReference type="ARBA" id="ARBA00022801"/>
    </source>
</evidence>
<dbReference type="PANTHER" id="PTHR48081">
    <property type="entry name" value="AB HYDROLASE SUPERFAMILY PROTEIN C4A8.06C"/>
    <property type="match status" value="1"/>
</dbReference>